<comment type="caution">
    <text evidence="2">The sequence shown here is derived from an EMBL/GenBank/DDBJ whole genome shotgun (WGS) entry which is preliminary data.</text>
</comment>
<keyword evidence="3" id="KW-1185">Reference proteome</keyword>
<dbReference type="AlphaFoldDB" id="A0A9X1TD12"/>
<protein>
    <recommendedName>
        <fullName evidence="4">C1q domain-containing protein</fullName>
    </recommendedName>
</protein>
<dbReference type="EMBL" id="JAJTTC010000001">
    <property type="protein sequence ID" value="MCF0061421.1"/>
    <property type="molecule type" value="Genomic_DNA"/>
</dbReference>
<evidence type="ECO:0000313" key="2">
    <source>
        <dbReference type="EMBL" id="MCF0061421.1"/>
    </source>
</evidence>
<keyword evidence="1" id="KW-0732">Signal</keyword>
<sequence length="368" mass="37822">MRKLITPLAISAALLFASQSSFAQNVGINTQQPDPSAALDIVGTDKGLLIPRVSLQSLIDNVTVPNPANALLVYNTNAGLGKAGFYYNSGTSANPLWSLVGGSANLALPFSQTSTTSGPLFLINNTDANDNSVAISGLAGSAIGLRGATLSGKGIVGHSASTGTGIFASAANANGKALEVSGPMTIAGPGQSPGNGKVLMSDGSGNATWENISGNVAFRASGVLGGGSEIIAGNTVPMKVAFAAQNYDLGNNYDDVNAAPHSTFNIPFSGLYHFDAQVHFIVPIEDGDDYQNFFHSVALVLTRNNFSSVIVESKATDVIQAPSAVSTDIQLIQGDKIHIEATMNATKSGTLGVAPQDSFFSGRLLFKQ</sequence>
<dbReference type="RefSeq" id="WP_234654692.1">
    <property type="nucleotide sequence ID" value="NZ_CP094997.1"/>
</dbReference>
<dbReference type="Gene3D" id="2.60.120.40">
    <property type="match status" value="1"/>
</dbReference>
<accession>A0A9X1TD12</accession>
<evidence type="ECO:0008006" key="4">
    <source>
        <dbReference type="Google" id="ProtNLM"/>
    </source>
</evidence>
<dbReference type="Proteomes" id="UP001139000">
    <property type="component" value="Unassembled WGS sequence"/>
</dbReference>
<dbReference type="SUPFAM" id="SSF49842">
    <property type="entry name" value="TNF-like"/>
    <property type="match status" value="1"/>
</dbReference>
<evidence type="ECO:0000313" key="3">
    <source>
        <dbReference type="Proteomes" id="UP001139000"/>
    </source>
</evidence>
<reference evidence="2" key="1">
    <citation type="submission" date="2021-12" db="EMBL/GenBank/DDBJ databases">
        <title>Novel species in genus Dyadobacter.</title>
        <authorList>
            <person name="Ma C."/>
        </authorList>
    </citation>
    <scope>NUCLEOTIDE SEQUENCE</scope>
    <source>
        <strain evidence="2">LJ419</strain>
    </source>
</reference>
<dbReference type="InterPro" id="IPR008983">
    <property type="entry name" value="Tumour_necrosis_fac-like_dom"/>
</dbReference>
<feature type="chain" id="PRO_5040929678" description="C1q domain-containing protein" evidence="1">
    <location>
        <begin position="24"/>
        <end position="368"/>
    </location>
</feature>
<feature type="signal peptide" evidence="1">
    <location>
        <begin position="1"/>
        <end position="23"/>
    </location>
</feature>
<organism evidence="2 3">
    <name type="scientific">Dyadobacter chenwenxiniae</name>
    <dbReference type="NCBI Taxonomy" id="2906456"/>
    <lineage>
        <taxon>Bacteria</taxon>
        <taxon>Pseudomonadati</taxon>
        <taxon>Bacteroidota</taxon>
        <taxon>Cytophagia</taxon>
        <taxon>Cytophagales</taxon>
        <taxon>Spirosomataceae</taxon>
        <taxon>Dyadobacter</taxon>
    </lineage>
</organism>
<name>A0A9X1TD12_9BACT</name>
<proteinExistence type="predicted"/>
<evidence type="ECO:0000256" key="1">
    <source>
        <dbReference type="SAM" id="SignalP"/>
    </source>
</evidence>
<gene>
    <name evidence="2" type="ORF">LXM26_07955</name>
</gene>